<proteinExistence type="inferred from homology"/>
<evidence type="ECO:0000256" key="3">
    <source>
        <dbReference type="ARBA" id="ARBA00022692"/>
    </source>
</evidence>
<comment type="function">
    <text evidence="8">Part of the outer membrane protein assembly complex, which is involved in assembly and insertion of beta-barrel proteins into the outer membrane. Constitutes, with BamD, the core component of the assembly machinery.</text>
</comment>
<feature type="domain" description="POTRA" evidence="10">
    <location>
        <begin position="24"/>
        <end position="91"/>
    </location>
</feature>
<gene>
    <name evidence="11" type="primary">yaeT_1</name>
    <name evidence="8" type="synonym">bamA</name>
    <name evidence="11" type="ORF">NCTC13443_01002</name>
</gene>
<dbReference type="Gene3D" id="2.40.160.50">
    <property type="entry name" value="membrane protein fhac: a member of the omp85/tpsb transporter family"/>
    <property type="match status" value="1"/>
</dbReference>
<comment type="subunit">
    <text evidence="8">Part of the Bam complex, which is composed of the outer membrane protein BamA, and four lipoproteins BamB, BamC, BamD and BamE.</text>
</comment>
<dbReference type="Pfam" id="PF07244">
    <property type="entry name" value="POTRA"/>
    <property type="match status" value="4"/>
</dbReference>
<dbReference type="NCBIfam" id="TIGR03303">
    <property type="entry name" value="OM_YaeT"/>
    <property type="match status" value="1"/>
</dbReference>
<evidence type="ECO:0000256" key="1">
    <source>
        <dbReference type="ARBA" id="ARBA00004370"/>
    </source>
</evidence>
<evidence type="ECO:0000256" key="8">
    <source>
        <dbReference type="HAMAP-Rule" id="MF_01430"/>
    </source>
</evidence>
<evidence type="ECO:0000259" key="10">
    <source>
        <dbReference type="PROSITE" id="PS51779"/>
    </source>
</evidence>
<evidence type="ECO:0000313" key="11">
    <source>
        <dbReference type="EMBL" id="STT00710.1"/>
    </source>
</evidence>
<evidence type="ECO:0000256" key="5">
    <source>
        <dbReference type="ARBA" id="ARBA00022737"/>
    </source>
</evidence>
<dbReference type="FunFam" id="2.40.160.50:FF:000001">
    <property type="entry name" value="Outer membrane protein assembly factor BamA"/>
    <property type="match status" value="1"/>
</dbReference>
<dbReference type="InterPro" id="IPR000184">
    <property type="entry name" value="Bac_surfAg_D15"/>
</dbReference>
<keyword evidence="2 8" id="KW-1134">Transmembrane beta strand</keyword>
<feature type="domain" description="POTRA" evidence="10">
    <location>
        <begin position="175"/>
        <end position="263"/>
    </location>
</feature>
<dbReference type="FunFam" id="3.10.20.310:FF:000003">
    <property type="entry name" value="Outer membrane protein assembly factor BamA"/>
    <property type="match status" value="1"/>
</dbReference>
<dbReference type="GO" id="GO:0051205">
    <property type="term" value="P:protein insertion into membrane"/>
    <property type="evidence" value="ECO:0007669"/>
    <property type="project" value="UniProtKB-UniRule"/>
</dbReference>
<dbReference type="PANTHER" id="PTHR12815">
    <property type="entry name" value="SORTING AND ASSEMBLY MACHINERY SAMM50 PROTEIN FAMILY MEMBER"/>
    <property type="match status" value="1"/>
</dbReference>
<dbReference type="Gene3D" id="3.10.20.310">
    <property type="entry name" value="membrane protein fhac"/>
    <property type="match status" value="5"/>
</dbReference>
<dbReference type="InterPro" id="IPR034746">
    <property type="entry name" value="POTRA"/>
</dbReference>
<evidence type="ECO:0000313" key="12">
    <source>
        <dbReference type="Proteomes" id="UP000255518"/>
    </source>
</evidence>
<dbReference type="FunFam" id="3.10.20.310:FF:000001">
    <property type="entry name" value="Outer membrane protein assembly factor BamA"/>
    <property type="match status" value="1"/>
</dbReference>
<dbReference type="HAMAP" id="MF_01430">
    <property type="entry name" value="OM_assembly_BamA"/>
    <property type="match status" value="1"/>
</dbReference>
<organism evidence="11 12">
    <name type="scientific">Klebsiella pneumoniae</name>
    <dbReference type="NCBI Taxonomy" id="573"/>
    <lineage>
        <taxon>Bacteria</taxon>
        <taxon>Pseudomonadati</taxon>
        <taxon>Pseudomonadota</taxon>
        <taxon>Gammaproteobacteria</taxon>
        <taxon>Enterobacterales</taxon>
        <taxon>Enterobacteriaceae</taxon>
        <taxon>Klebsiella/Raoultella group</taxon>
        <taxon>Klebsiella</taxon>
        <taxon>Klebsiella pneumoniae complex</taxon>
    </lineage>
</organism>
<keyword evidence="5 8" id="KW-0677">Repeat</keyword>
<feature type="signal peptide" evidence="8">
    <location>
        <begin position="1"/>
        <end position="20"/>
    </location>
</feature>
<keyword evidence="4 8" id="KW-0732">Signal</keyword>
<dbReference type="PANTHER" id="PTHR12815:SF23">
    <property type="entry name" value="OUTER MEMBRANE PROTEIN ASSEMBLY FACTOR BAMA"/>
    <property type="match status" value="1"/>
</dbReference>
<dbReference type="InterPro" id="IPR039910">
    <property type="entry name" value="D15-like"/>
</dbReference>
<dbReference type="NCBIfam" id="NF008287">
    <property type="entry name" value="PRK11067.1"/>
    <property type="match status" value="1"/>
</dbReference>
<keyword evidence="6 8" id="KW-0472">Membrane</keyword>
<feature type="domain" description="POTRA" evidence="10">
    <location>
        <begin position="92"/>
        <end position="172"/>
    </location>
</feature>
<dbReference type="GO" id="GO:0009279">
    <property type="term" value="C:cell outer membrane"/>
    <property type="evidence" value="ECO:0007669"/>
    <property type="project" value="UniProtKB-SubCell"/>
</dbReference>
<feature type="domain" description="POTRA" evidence="10">
    <location>
        <begin position="266"/>
        <end position="344"/>
    </location>
</feature>
<protein>
    <recommendedName>
        <fullName evidence="8 9">Outer membrane protein assembly factor BamA</fullName>
    </recommendedName>
</protein>
<comment type="subcellular location">
    <subcellularLocation>
        <location evidence="8">Cell outer membrane</location>
    </subcellularLocation>
    <subcellularLocation>
        <location evidence="1">Membrane</location>
    </subcellularLocation>
</comment>
<dbReference type="FunFam" id="3.10.20.310:FF:000002">
    <property type="entry name" value="Outer membrane protein assembly factor BamA"/>
    <property type="match status" value="1"/>
</dbReference>
<dbReference type="PROSITE" id="PS51779">
    <property type="entry name" value="POTRA"/>
    <property type="match status" value="5"/>
</dbReference>
<accession>A0A377UU03</accession>
<name>A0A377UU03_KLEPN</name>
<evidence type="ECO:0000256" key="6">
    <source>
        <dbReference type="ARBA" id="ARBA00023136"/>
    </source>
</evidence>
<evidence type="ECO:0000256" key="9">
    <source>
        <dbReference type="NCBIfam" id="TIGR03303"/>
    </source>
</evidence>
<dbReference type="InterPro" id="IPR010827">
    <property type="entry name" value="BamA/TamA_POTRA"/>
</dbReference>
<dbReference type="EMBL" id="UGKT01000001">
    <property type="protein sequence ID" value="STT00710.1"/>
    <property type="molecule type" value="Genomic_DNA"/>
</dbReference>
<dbReference type="GO" id="GO:0043165">
    <property type="term" value="P:Gram-negative-bacterium-type cell outer membrane assembly"/>
    <property type="evidence" value="ECO:0007669"/>
    <property type="project" value="UniProtKB-UniRule"/>
</dbReference>
<keyword evidence="3 8" id="KW-0812">Transmembrane</keyword>
<feature type="chain" id="PRO_5017090817" description="Outer membrane protein assembly factor BamA" evidence="8">
    <location>
        <begin position="21"/>
        <end position="827"/>
    </location>
</feature>
<dbReference type="InterPro" id="IPR023707">
    <property type="entry name" value="OM_assembly_BamA"/>
</dbReference>
<evidence type="ECO:0000256" key="7">
    <source>
        <dbReference type="ARBA" id="ARBA00023237"/>
    </source>
</evidence>
<dbReference type="AlphaFoldDB" id="A0A377UU03"/>
<reference evidence="11 12" key="1">
    <citation type="submission" date="2018-06" db="EMBL/GenBank/DDBJ databases">
        <authorList>
            <consortium name="Pathogen Informatics"/>
            <person name="Doyle S."/>
        </authorList>
    </citation>
    <scope>NUCLEOTIDE SEQUENCE [LARGE SCALE GENOMIC DNA]</scope>
    <source>
        <strain evidence="11 12">NCTC13443</strain>
    </source>
</reference>
<evidence type="ECO:0000256" key="4">
    <source>
        <dbReference type="ARBA" id="ARBA00022729"/>
    </source>
</evidence>
<keyword evidence="7 8" id="KW-0998">Cell outer membrane</keyword>
<feature type="domain" description="POTRA" evidence="10">
    <location>
        <begin position="347"/>
        <end position="421"/>
    </location>
</feature>
<sequence length="827" mass="90797" precursor="true">MLKKTHIISGLLIAPLTLYAATSYQVDDIRFEGLQRVTVGAALLSMPLHAGDAVTPEDVSEAVRALYASGNFENVQILRDGKTLVVQVKERPTIASVSFSGNKAVKDDALKENLTASGISAGSALDRNSLSEIEKGLQDFYYSAGKYSAQVHAVVTPLPRNRVDLTFVFQEGISAKIAQINIIGNQAFREEALLDQLQLRDNVPWWNVVADKKYQKQKLEADLETLRSFYLDRGYARFAIESTQVSMTPDKKSLYITIALNEGERYRVDRTQVTGDLAQHGPEIEALAQPLAGAWYSGAQVTTVENEIKKHFGKYGYAWPQVTSTPEIDDAHHRVVLHIQVNAGRRYSVRQIRFSGNDTSRDAVLRREMRQMEGAWLNNEKVDQGKVRLDRTGFFENVEQQIVPVNGTADQVDVVYKVKERNTGSFNVGLGFGTDSGVSYQLGVTQDNWLGTGNSVSFNGTRNSYQSYLELGATNPWFTVDGISLGGKIFYNSYDASDADAGSYNQQSYGLGSTLGFPISENNSLNLGLDYVHNRLTNMDPELTTWRYLSSRGIEPSVVTKDGDSGAKYSANDYFVSLGWGYNDLDRGFFPRAGNKSSLSGKVTLPGSDNSYYKLSFDTAQYLPLSENKRWVWMERLRAGYAGGLDGKSVPFYDNFYAGGSSSVRGFTSNTIGPKAAYYRCNGSESSYSACPLDASSDAVGGNAMAVLNSEFIIPTPFVNDKYADSLRTSLFVDAGTVWSTSWHNTAQTLAAGIPDYGDPSHIRLSAGLPCSGYLPSVHWSSPGQSRLKSTMVIKQNSFSLISAKPGRAPTGPDRPAWLYSVDCPPT</sequence>
<evidence type="ECO:0000256" key="2">
    <source>
        <dbReference type="ARBA" id="ARBA00022452"/>
    </source>
</evidence>
<dbReference type="Pfam" id="PF01103">
    <property type="entry name" value="Omp85"/>
    <property type="match status" value="1"/>
</dbReference>
<dbReference type="PIRSF" id="PIRSF006076">
    <property type="entry name" value="OM_assembly_OMP85"/>
    <property type="match status" value="1"/>
</dbReference>
<dbReference type="Proteomes" id="UP000255518">
    <property type="component" value="Unassembled WGS sequence"/>
</dbReference>
<comment type="similarity">
    <text evidence="8">Belongs to the BamA family.</text>
</comment>